<dbReference type="InterPro" id="IPR011990">
    <property type="entry name" value="TPR-like_helical_dom_sf"/>
</dbReference>
<evidence type="ECO:0000256" key="2">
    <source>
        <dbReference type="ARBA" id="ARBA00022803"/>
    </source>
</evidence>
<dbReference type="AlphaFoldDB" id="A0A5B9MCJ6"/>
<evidence type="ECO:0000313" key="7">
    <source>
        <dbReference type="EMBL" id="QEF99051.1"/>
    </source>
</evidence>
<organism evidence="7 8">
    <name type="scientific">Stieleria maiorica</name>
    <dbReference type="NCBI Taxonomy" id="2795974"/>
    <lineage>
        <taxon>Bacteria</taxon>
        <taxon>Pseudomonadati</taxon>
        <taxon>Planctomycetota</taxon>
        <taxon>Planctomycetia</taxon>
        <taxon>Pirellulales</taxon>
        <taxon>Pirellulaceae</taxon>
        <taxon>Stieleria</taxon>
    </lineage>
</organism>
<feature type="region of interest" description="Disordered" evidence="5">
    <location>
        <begin position="568"/>
        <end position="592"/>
    </location>
</feature>
<dbReference type="RefSeq" id="WP_147868515.1">
    <property type="nucleotide sequence ID" value="NZ_CP036264.1"/>
</dbReference>
<feature type="signal peptide" evidence="6">
    <location>
        <begin position="1"/>
        <end position="30"/>
    </location>
</feature>
<dbReference type="Gene3D" id="1.25.40.10">
    <property type="entry name" value="Tetratricopeptide repeat domain"/>
    <property type="match status" value="5"/>
</dbReference>
<reference evidence="7 8" key="1">
    <citation type="submission" date="2019-02" db="EMBL/GenBank/DDBJ databases">
        <title>Planctomycetal bacteria perform biofilm scaping via a novel small molecule.</title>
        <authorList>
            <person name="Jeske O."/>
            <person name="Boedeker C."/>
            <person name="Wiegand S."/>
            <person name="Breitling P."/>
            <person name="Kallscheuer N."/>
            <person name="Jogler M."/>
            <person name="Rohde M."/>
            <person name="Petersen J."/>
            <person name="Medema M.H."/>
            <person name="Surup F."/>
            <person name="Jogler C."/>
        </authorList>
    </citation>
    <scope>NUCLEOTIDE SEQUENCE [LARGE SCALE GENOMIC DNA]</scope>
    <source>
        <strain evidence="7 8">Mal15</strain>
    </source>
</reference>
<dbReference type="KEGG" id="smam:Mal15_31100"/>
<dbReference type="Pfam" id="PF13181">
    <property type="entry name" value="TPR_8"/>
    <property type="match status" value="1"/>
</dbReference>
<dbReference type="Proteomes" id="UP000321353">
    <property type="component" value="Chromosome"/>
</dbReference>
<feature type="chain" id="PRO_5022969939" evidence="6">
    <location>
        <begin position="31"/>
        <end position="592"/>
    </location>
</feature>
<feature type="region of interest" description="Disordered" evidence="5">
    <location>
        <begin position="30"/>
        <end position="62"/>
    </location>
</feature>
<keyword evidence="4" id="KW-0175">Coiled coil</keyword>
<keyword evidence="2 3" id="KW-0802">TPR repeat</keyword>
<evidence type="ECO:0000256" key="6">
    <source>
        <dbReference type="SAM" id="SignalP"/>
    </source>
</evidence>
<evidence type="ECO:0000256" key="3">
    <source>
        <dbReference type="PROSITE-ProRule" id="PRU00339"/>
    </source>
</evidence>
<sequence length="592" mass="64887" precursor="true">MFRSSSKHFPLLALLCLSVSLLLAPAPAFAQETPADPPPVGEENAASDSADETAAETTAGVDAGQDELDEAAILRFDAKSPRELEAVERLLQTAIKKGLSGENASFAKKMLGSVLLQKSQQLIAAMGQTAGNRNRAMQLRDEALQTLDEAIKNDPELVEAYLLVARLNMLPGGDKDAITEATSNAIDLLADNPVERSAAYVLRALTWGPGNEDKRLEDLNSALKDDPKNREALQARAAIRLQNQDVAGAIEDMERVLAEDPTNLQVAQTVVQKLADLDRIDDALKLLSKALEAKPSEGLYRMRAILYRMQLKEEDALADLNKALAMQPQDPISLLQRAEISVGRKNLQAAKDDLRAAERIAPGVAAAEQAIFVRCLIAIEEGRMADAINEMKTLIDRDPTNDGRKLQLANLYLQDDRPRQAIEVLSSILDRDPTNVSVLRSRADAYLSVGDHDKAIDDYERAIKVADDDSTNFDLSGILNNLAWVLATSPQDNVRDGARSVELGERAVELTDGKEPHILSTLAAGYAELGDFEKAIQWSSKAVEVGKEQEHEQLEQLEQELEQYRAGKPWREKQETEENAVPILSPEDLIDT</sequence>
<dbReference type="SUPFAM" id="SSF48452">
    <property type="entry name" value="TPR-like"/>
    <property type="match status" value="1"/>
</dbReference>
<gene>
    <name evidence="7" type="ORF">Mal15_31100</name>
</gene>
<protein>
    <submittedName>
        <fullName evidence="7">Tetratricopeptide repeat protein</fullName>
    </submittedName>
</protein>
<dbReference type="EMBL" id="CP036264">
    <property type="protein sequence ID" value="QEF99051.1"/>
    <property type="molecule type" value="Genomic_DNA"/>
</dbReference>
<dbReference type="SMART" id="SM00028">
    <property type="entry name" value="TPR"/>
    <property type="match status" value="6"/>
</dbReference>
<name>A0A5B9MCJ6_9BACT</name>
<keyword evidence="6" id="KW-0732">Signal</keyword>
<dbReference type="InterPro" id="IPR050498">
    <property type="entry name" value="Ycf3"/>
</dbReference>
<dbReference type="PANTHER" id="PTHR44858:SF1">
    <property type="entry name" value="UDP-N-ACETYLGLUCOSAMINE--PEPTIDE N-ACETYLGLUCOSAMINYLTRANSFERASE SPINDLY-RELATED"/>
    <property type="match status" value="1"/>
</dbReference>
<keyword evidence="8" id="KW-1185">Reference proteome</keyword>
<keyword evidence="1" id="KW-0677">Repeat</keyword>
<feature type="repeat" description="TPR" evidence="3">
    <location>
        <begin position="516"/>
        <end position="549"/>
    </location>
</feature>
<evidence type="ECO:0000256" key="5">
    <source>
        <dbReference type="SAM" id="MobiDB-lite"/>
    </source>
</evidence>
<dbReference type="Pfam" id="PF14559">
    <property type="entry name" value="TPR_19"/>
    <property type="match status" value="2"/>
</dbReference>
<proteinExistence type="predicted"/>
<dbReference type="PANTHER" id="PTHR44858">
    <property type="entry name" value="TETRATRICOPEPTIDE REPEAT PROTEIN 6"/>
    <property type="match status" value="1"/>
</dbReference>
<evidence type="ECO:0000256" key="1">
    <source>
        <dbReference type="ARBA" id="ARBA00022737"/>
    </source>
</evidence>
<dbReference type="InterPro" id="IPR019734">
    <property type="entry name" value="TPR_rpt"/>
</dbReference>
<feature type="coiled-coil region" evidence="4">
    <location>
        <begin position="540"/>
        <end position="567"/>
    </location>
</feature>
<feature type="repeat" description="TPR" evidence="3">
    <location>
        <begin position="436"/>
        <end position="469"/>
    </location>
</feature>
<accession>A0A5B9MCJ6</accession>
<evidence type="ECO:0000256" key="4">
    <source>
        <dbReference type="SAM" id="Coils"/>
    </source>
</evidence>
<dbReference type="PROSITE" id="PS50005">
    <property type="entry name" value="TPR"/>
    <property type="match status" value="2"/>
</dbReference>
<evidence type="ECO:0000313" key="8">
    <source>
        <dbReference type="Proteomes" id="UP000321353"/>
    </source>
</evidence>